<dbReference type="InterPro" id="IPR033131">
    <property type="entry name" value="Pectinesterase_Asp_AS"/>
</dbReference>
<evidence type="ECO:0000313" key="10">
    <source>
        <dbReference type="Proteomes" id="UP000195402"/>
    </source>
</evidence>
<comment type="pathway">
    <text evidence="1 7">Glycan metabolism; pectin degradation; 2-dehydro-3-deoxy-D-gluconate from pectin: step 1/5.</text>
</comment>
<dbReference type="Gene3D" id="1.20.140.40">
    <property type="entry name" value="Invertase/pectin methylesterase inhibitor family protein"/>
    <property type="match status" value="1"/>
</dbReference>
<accession>A0A200PZQ9</accession>
<name>A0A200PZQ9_MACCD</name>
<dbReference type="Gene3D" id="2.160.20.10">
    <property type="entry name" value="Single-stranded right-handed beta-helix, Pectin lyase-like"/>
    <property type="match status" value="1"/>
</dbReference>
<dbReference type="InterPro" id="IPR011050">
    <property type="entry name" value="Pectin_lyase_fold/virulence"/>
</dbReference>
<dbReference type="InterPro" id="IPR000070">
    <property type="entry name" value="Pectinesterase_cat"/>
</dbReference>
<dbReference type="EMBL" id="MVGT01003557">
    <property type="protein sequence ID" value="OVA03701.1"/>
    <property type="molecule type" value="Genomic_DNA"/>
</dbReference>
<keyword evidence="10" id="KW-1185">Reference proteome</keyword>
<dbReference type="UniPathway" id="UPA00545">
    <property type="reaction ID" value="UER00823"/>
</dbReference>
<evidence type="ECO:0000313" key="9">
    <source>
        <dbReference type="EMBL" id="OVA03701.1"/>
    </source>
</evidence>
<dbReference type="InterPro" id="IPR035513">
    <property type="entry name" value="Invertase/methylesterase_inhib"/>
</dbReference>
<dbReference type="Proteomes" id="UP000195402">
    <property type="component" value="Unassembled WGS sequence"/>
</dbReference>
<proteinExistence type="inferred from homology"/>
<protein>
    <recommendedName>
        <fullName evidence="7">Pectinesterase</fullName>
        <ecNumber evidence="7">3.1.1.11</ecNumber>
    </recommendedName>
</protein>
<dbReference type="SMART" id="SM00856">
    <property type="entry name" value="PMEI"/>
    <property type="match status" value="1"/>
</dbReference>
<comment type="function">
    <text evidence="7">Acts in the modification of cell walls via demethylesterification of cell wall pectin.</text>
</comment>
<dbReference type="InterPro" id="IPR018040">
    <property type="entry name" value="Pectinesterase_Tyr_AS"/>
</dbReference>
<evidence type="ECO:0000256" key="1">
    <source>
        <dbReference type="ARBA" id="ARBA00005184"/>
    </source>
</evidence>
<dbReference type="GO" id="GO:0004857">
    <property type="term" value="F:enzyme inhibitor activity"/>
    <property type="evidence" value="ECO:0007669"/>
    <property type="project" value="InterPro"/>
</dbReference>
<dbReference type="FunCoup" id="A0A200PZQ9">
    <property type="interactions" value="50"/>
</dbReference>
<evidence type="ECO:0000256" key="7">
    <source>
        <dbReference type="RuleBase" id="RU000589"/>
    </source>
</evidence>
<comment type="caution">
    <text evidence="9">The sequence shown here is derived from an EMBL/GenBank/DDBJ whole genome shotgun (WGS) entry which is preliminary data.</text>
</comment>
<dbReference type="InterPro" id="IPR006501">
    <property type="entry name" value="Pectinesterase_inhib_dom"/>
</dbReference>
<evidence type="ECO:0000256" key="5">
    <source>
        <dbReference type="ARBA" id="ARBA00023085"/>
    </source>
</evidence>
<comment type="subcellular location">
    <subcellularLocation>
        <location evidence="7">Secreted</location>
        <location evidence="7">Cell wall</location>
    </subcellularLocation>
</comment>
<comment type="similarity">
    <text evidence="2">In the N-terminal section; belongs to the PMEI family.</text>
</comment>
<feature type="active site" evidence="6">
    <location>
        <position position="333"/>
    </location>
</feature>
<organism evidence="9 10">
    <name type="scientific">Macleaya cordata</name>
    <name type="common">Five-seeded plume-poppy</name>
    <name type="synonym">Bocconia cordata</name>
    <dbReference type="NCBI Taxonomy" id="56857"/>
    <lineage>
        <taxon>Eukaryota</taxon>
        <taxon>Viridiplantae</taxon>
        <taxon>Streptophyta</taxon>
        <taxon>Embryophyta</taxon>
        <taxon>Tracheophyta</taxon>
        <taxon>Spermatophyta</taxon>
        <taxon>Magnoliopsida</taxon>
        <taxon>Ranunculales</taxon>
        <taxon>Papaveraceae</taxon>
        <taxon>Papaveroideae</taxon>
        <taxon>Macleaya</taxon>
    </lineage>
</organism>
<sequence>MESCESMLLSVENVHQKTPKELFDLSVQFAMAQAHSARSIAQNYIKPMMMNKKLGTTSLPAMEDCMELLDDSLRRLNDVVNPKMSSNSDDIRTWLSTAITNQETCLDGLESQKFSTYKHMMDSSSKNVSKFVSNSLALYKSVKTKGTGNSNPGGRKLLSDGFPTWVSAVERKLLEASTKDIEAKAVVAKDGTGTHKTIAEALAFVSLVGGGRTVIHVKAGTYNENLKIPSSQNNVMLVGDGKGITVITGSKNVEDGSSLLQTATFAATGDGFIARDITFVNSAGPAKHQAIALRVSSDKSVFYRCSIVGYQDSLYTLSNRQFYRETDIYGTVDFIFGNSAVVLQNCNIFSRKPMSQQKNFITAQGRTDPNQNTGISIHNCRITATEKTPTYLGRPWKAYSRTVIMESFLDNSIHPSGWFPWSGGSAPKTIYYGEYMNSGPGAATSGRVKWPGYHPSLTSEEATKFTVANLIAGGLWLPATGIAYDSGLKG</sequence>
<evidence type="ECO:0000256" key="2">
    <source>
        <dbReference type="ARBA" id="ARBA00006027"/>
    </source>
</evidence>
<dbReference type="CDD" id="cd15798">
    <property type="entry name" value="PMEI-like_3"/>
    <property type="match status" value="1"/>
</dbReference>
<dbReference type="Pfam" id="PF04043">
    <property type="entry name" value="PMEI"/>
    <property type="match status" value="1"/>
</dbReference>
<dbReference type="PROSITE" id="PS00800">
    <property type="entry name" value="PECTINESTERASE_1"/>
    <property type="match status" value="1"/>
</dbReference>
<keyword evidence="7" id="KW-0961">Cell wall biogenesis/degradation</keyword>
<dbReference type="SUPFAM" id="SSF51126">
    <property type="entry name" value="Pectin lyase-like"/>
    <property type="match status" value="1"/>
</dbReference>
<evidence type="ECO:0000259" key="8">
    <source>
        <dbReference type="SMART" id="SM00856"/>
    </source>
</evidence>
<dbReference type="InParanoid" id="A0A200PZQ9"/>
<dbReference type="InterPro" id="IPR012334">
    <property type="entry name" value="Pectin_lyas_fold"/>
</dbReference>
<evidence type="ECO:0000256" key="4">
    <source>
        <dbReference type="ARBA" id="ARBA00022801"/>
    </source>
</evidence>
<gene>
    <name evidence="9" type="ORF">BVC80_1431g11</name>
</gene>
<dbReference type="GO" id="GO:0042545">
    <property type="term" value="P:cell wall modification"/>
    <property type="evidence" value="ECO:0007669"/>
    <property type="project" value="UniProtKB-UniRule"/>
</dbReference>
<keyword evidence="7" id="KW-0134">Cell wall</keyword>
<dbReference type="PANTHER" id="PTHR31707">
    <property type="entry name" value="PECTINESTERASE"/>
    <property type="match status" value="1"/>
</dbReference>
<comment type="catalytic activity">
    <reaction evidence="7">
        <text>[(1-&gt;4)-alpha-D-galacturonosyl methyl ester](n) + n H2O = [(1-&gt;4)-alpha-D-galacturonosyl](n) + n methanol + n H(+)</text>
        <dbReference type="Rhea" id="RHEA:22380"/>
        <dbReference type="Rhea" id="RHEA-COMP:14570"/>
        <dbReference type="Rhea" id="RHEA-COMP:14573"/>
        <dbReference type="ChEBI" id="CHEBI:15377"/>
        <dbReference type="ChEBI" id="CHEBI:15378"/>
        <dbReference type="ChEBI" id="CHEBI:17790"/>
        <dbReference type="ChEBI" id="CHEBI:140522"/>
        <dbReference type="ChEBI" id="CHEBI:140523"/>
        <dbReference type="EC" id="3.1.1.11"/>
    </reaction>
</comment>
<evidence type="ECO:0000256" key="3">
    <source>
        <dbReference type="ARBA" id="ARBA00007786"/>
    </source>
</evidence>
<feature type="domain" description="Pectinesterase inhibitor" evidence="8">
    <location>
        <begin position="1"/>
        <end position="138"/>
    </location>
</feature>
<keyword evidence="4 7" id="KW-0378">Hydrolase</keyword>
<dbReference type="Pfam" id="PF01095">
    <property type="entry name" value="Pectinesterase"/>
    <property type="match status" value="1"/>
</dbReference>
<keyword evidence="5 7" id="KW-0063">Aspartyl esterase</keyword>
<dbReference type="GO" id="GO:0045490">
    <property type="term" value="P:pectin catabolic process"/>
    <property type="evidence" value="ECO:0007669"/>
    <property type="project" value="UniProtKB-UniRule"/>
</dbReference>
<dbReference type="GO" id="GO:0030599">
    <property type="term" value="F:pectinesterase activity"/>
    <property type="evidence" value="ECO:0007669"/>
    <property type="project" value="UniProtKB-UniRule"/>
</dbReference>
<comment type="similarity">
    <text evidence="3">In the C-terminal section; belongs to the pectinesterase family.</text>
</comment>
<dbReference type="EC" id="3.1.1.11" evidence="7"/>
<dbReference type="NCBIfam" id="TIGR01614">
    <property type="entry name" value="PME_inhib"/>
    <property type="match status" value="1"/>
</dbReference>
<dbReference type="SUPFAM" id="SSF101148">
    <property type="entry name" value="Plant invertase/pectin methylesterase inhibitor"/>
    <property type="match status" value="1"/>
</dbReference>
<dbReference type="FunFam" id="2.160.20.10:FF:000001">
    <property type="entry name" value="Pectinesterase"/>
    <property type="match status" value="1"/>
</dbReference>
<keyword evidence="7" id="KW-0964">Secreted</keyword>
<dbReference type="PROSITE" id="PS00503">
    <property type="entry name" value="PECTINESTERASE_2"/>
    <property type="match status" value="1"/>
</dbReference>
<evidence type="ECO:0000256" key="6">
    <source>
        <dbReference type="PROSITE-ProRule" id="PRU10040"/>
    </source>
</evidence>
<dbReference type="OrthoDB" id="2019149at2759"/>
<dbReference type="OMA" id="INRAGWS"/>
<dbReference type="STRING" id="56857.A0A200PZQ9"/>
<dbReference type="AlphaFoldDB" id="A0A200PZQ9"/>
<reference evidence="9 10" key="1">
    <citation type="journal article" date="2017" name="Mol. Plant">
        <title>The Genome of Medicinal Plant Macleaya cordata Provides New Insights into Benzylisoquinoline Alkaloids Metabolism.</title>
        <authorList>
            <person name="Liu X."/>
            <person name="Liu Y."/>
            <person name="Huang P."/>
            <person name="Ma Y."/>
            <person name="Qing Z."/>
            <person name="Tang Q."/>
            <person name="Cao H."/>
            <person name="Cheng P."/>
            <person name="Zheng Y."/>
            <person name="Yuan Z."/>
            <person name="Zhou Y."/>
            <person name="Liu J."/>
            <person name="Tang Z."/>
            <person name="Zhuo Y."/>
            <person name="Zhang Y."/>
            <person name="Yu L."/>
            <person name="Huang J."/>
            <person name="Yang P."/>
            <person name="Peng Q."/>
            <person name="Zhang J."/>
            <person name="Jiang W."/>
            <person name="Zhang Z."/>
            <person name="Lin K."/>
            <person name="Ro D.K."/>
            <person name="Chen X."/>
            <person name="Xiong X."/>
            <person name="Shang Y."/>
            <person name="Huang S."/>
            <person name="Zeng J."/>
        </authorList>
    </citation>
    <scope>NUCLEOTIDE SEQUENCE [LARGE SCALE GENOMIC DNA]</scope>
    <source>
        <strain evidence="10">cv. BLH2017</strain>
        <tissue evidence="9">Root</tissue>
    </source>
</reference>